<protein>
    <submittedName>
        <fullName evidence="2">CYTH domain-containing protein</fullName>
    </submittedName>
</protein>
<proteinExistence type="predicted"/>
<dbReference type="InterPro" id="IPR023577">
    <property type="entry name" value="CYTH_domain"/>
</dbReference>
<dbReference type="CDD" id="cd07891">
    <property type="entry name" value="CYTH-like_CthTTM-like_1"/>
    <property type="match status" value="1"/>
</dbReference>
<dbReference type="Pfam" id="PF01928">
    <property type="entry name" value="CYTH"/>
    <property type="match status" value="1"/>
</dbReference>
<sequence length="157" mass="17387">MAIEIERKFLLRDLQVLQGLSGQRIAQGYLSHSPTATVRVRLRDGHGWLTVKGLTAGLQRDEFEYPIPAADAEALLALCDAGVIDKTRYLLPADGGLCWEIDVFHGDNDGLVVAEIELPSADHPLPAADWLGAEVSHDPRYFNSALSRTPYRHWTAR</sequence>
<evidence type="ECO:0000313" key="3">
    <source>
        <dbReference type="Proteomes" id="UP001562065"/>
    </source>
</evidence>
<evidence type="ECO:0000259" key="1">
    <source>
        <dbReference type="PROSITE" id="PS51707"/>
    </source>
</evidence>
<reference evidence="2 3" key="1">
    <citation type="submission" date="2024-07" db="EMBL/GenBank/DDBJ databases">
        <authorList>
            <person name="Ren Q."/>
        </authorList>
    </citation>
    <scope>NUCLEOTIDE SEQUENCE [LARGE SCALE GENOMIC DNA]</scope>
    <source>
        <strain evidence="2 3">REN37</strain>
    </source>
</reference>
<feature type="domain" description="CYTH" evidence="1">
    <location>
        <begin position="2"/>
        <end position="148"/>
    </location>
</feature>
<name>A0ABV4AKL0_9GAMM</name>
<evidence type="ECO:0000313" key="2">
    <source>
        <dbReference type="EMBL" id="MEY1662311.1"/>
    </source>
</evidence>
<dbReference type="SUPFAM" id="SSF55154">
    <property type="entry name" value="CYTH-like phosphatases"/>
    <property type="match status" value="1"/>
</dbReference>
<dbReference type="InterPro" id="IPR012042">
    <property type="entry name" value="NeuTTM/CthTTM-like"/>
</dbReference>
<dbReference type="Gene3D" id="2.40.320.10">
    <property type="entry name" value="Hypothetical Protein Pfu-838710-001"/>
    <property type="match status" value="1"/>
</dbReference>
<dbReference type="RefSeq" id="WP_369455547.1">
    <property type="nucleotide sequence ID" value="NZ_JBGCUO010000001.1"/>
</dbReference>
<dbReference type="PROSITE" id="PS51707">
    <property type="entry name" value="CYTH"/>
    <property type="match status" value="1"/>
</dbReference>
<dbReference type="SMART" id="SM01118">
    <property type="entry name" value="CYTH"/>
    <property type="match status" value="1"/>
</dbReference>
<keyword evidence="3" id="KW-1185">Reference proteome</keyword>
<comment type="caution">
    <text evidence="2">The sequence shown here is derived from an EMBL/GenBank/DDBJ whole genome shotgun (WGS) entry which is preliminary data.</text>
</comment>
<accession>A0ABV4AKL0</accession>
<organism evidence="2 3">
    <name type="scientific">Isoalcanivorax beigongshangi</name>
    <dbReference type="NCBI Taxonomy" id="3238810"/>
    <lineage>
        <taxon>Bacteria</taxon>
        <taxon>Pseudomonadati</taxon>
        <taxon>Pseudomonadota</taxon>
        <taxon>Gammaproteobacteria</taxon>
        <taxon>Oceanospirillales</taxon>
        <taxon>Alcanivoracaceae</taxon>
        <taxon>Isoalcanivorax</taxon>
    </lineage>
</organism>
<dbReference type="PANTHER" id="PTHR40114">
    <property type="entry name" value="SLR0698 PROTEIN"/>
    <property type="match status" value="1"/>
</dbReference>
<dbReference type="EMBL" id="JBGCUO010000001">
    <property type="protein sequence ID" value="MEY1662311.1"/>
    <property type="molecule type" value="Genomic_DNA"/>
</dbReference>
<dbReference type="Proteomes" id="UP001562065">
    <property type="component" value="Unassembled WGS sequence"/>
</dbReference>
<dbReference type="PIRSF" id="PIRSF016487">
    <property type="entry name" value="CYTH_UCP016487"/>
    <property type="match status" value="1"/>
</dbReference>
<dbReference type="InterPro" id="IPR033469">
    <property type="entry name" value="CYTH-like_dom_sf"/>
</dbReference>
<dbReference type="PANTHER" id="PTHR40114:SF1">
    <property type="entry name" value="SLR0698 PROTEIN"/>
    <property type="match status" value="1"/>
</dbReference>
<gene>
    <name evidence="2" type="ORF">AB5I84_09150</name>
</gene>